<protein>
    <submittedName>
        <fullName evidence="2">Uncharacterized protein</fullName>
    </submittedName>
</protein>
<evidence type="ECO:0000313" key="3">
    <source>
        <dbReference type="Proteomes" id="UP001383192"/>
    </source>
</evidence>
<evidence type="ECO:0000256" key="1">
    <source>
        <dbReference type="SAM" id="MobiDB-lite"/>
    </source>
</evidence>
<feature type="region of interest" description="Disordered" evidence="1">
    <location>
        <begin position="1"/>
        <end position="62"/>
    </location>
</feature>
<dbReference type="AlphaFoldDB" id="A0AAW0CPM8"/>
<name>A0AAW0CPM8_9AGAR</name>
<reference evidence="2 3" key="1">
    <citation type="submission" date="2024-01" db="EMBL/GenBank/DDBJ databases">
        <title>A draft genome for a cacao thread blight-causing isolate of Paramarasmius palmivorus.</title>
        <authorList>
            <person name="Baruah I.K."/>
            <person name="Bukari Y."/>
            <person name="Amoako-Attah I."/>
            <person name="Meinhardt L.W."/>
            <person name="Bailey B.A."/>
            <person name="Cohen S.P."/>
        </authorList>
    </citation>
    <scope>NUCLEOTIDE SEQUENCE [LARGE SCALE GENOMIC DNA]</scope>
    <source>
        <strain evidence="2 3">GH-12</strain>
    </source>
</reference>
<dbReference type="Proteomes" id="UP001383192">
    <property type="component" value="Unassembled WGS sequence"/>
</dbReference>
<organism evidence="2 3">
    <name type="scientific">Paramarasmius palmivorus</name>
    <dbReference type="NCBI Taxonomy" id="297713"/>
    <lineage>
        <taxon>Eukaryota</taxon>
        <taxon>Fungi</taxon>
        <taxon>Dikarya</taxon>
        <taxon>Basidiomycota</taxon>
        <taxon>Agaricomycotina</taxon>
        <taxon>Agaricomycetes</taxon>
        <taxon>Agaricomycetidae</taxon>
        <taxon>Agaricales</taxon>
        <taxon>Marasmiineae</taxon>
        <taxon>Marasmiaceae</taxon>
        <taxon>Paramarasmius</taxon>
    </lineage>
</organism>
<comment type="caution">
    <text evidence="2">The sequence shown here is derived from an EMBL/GenBank/DDBJ whole genome shotgun (WGS) entry which is preliminary data.</text>
</comment>
<feature type="compositionally biased region" description="Polar residues" evidence="1">
    <location>
        <begin position="7"/>
        <end position="25"/>
    </location>
</feature>
<feature type="region of interest" description="Disordered" evidence="1">
    <location>
        <begin position="161"/>
        <end position="205"/>
    </location>
</feature>
<keyword evidence="3" id="KW-1185">Reference proteome</keyword>
<proteinExistence type="predicted"/>
<evidence type="ECO:0000313" key="2">
    <source>
        <dbReference type="EMBL" id="KAK7040651.1"/>
    </source>
</evidence>
<accession>A0AAW0CPM8</accession>
<dbReference type="EMBL" id="JAYKXP010000036">
    <property type="protein sequence ID" value="KAK7040651.1"/>
    <property type="molecule type" value="Genomic_DNA"/>
</dbReference>
<sequence>MSKRPNPYSSSTPPTQRQRLQSTGGQAAPAREREQTYTVTTKPTKALPPKPTPAIQAPQSPAIMPPQHHLAQLQPIPSAPPPYFSFSYPYPAWLLQYSIQHQVKVESMFFSVLHGRGCSLASVQTMPPERLFPLFKEVWDYIEQYLNALPVPPQFLPQVPPIGSALAPPDNSTQVKEDPGGDDLPLSPHLNRWGSWKPNGRRVDD</sequence>
<gene>
    <name evidence="2" type="ORF">VNI00_009556</name>
</gene>